<proteinExistence type="predicted"/>
<dbReference type="Proteomes" id="UP000674425">
    <property type="component" value="Unassembled WGS sequence"/>
</dbReference>
<keyword evidence="2" id="KW-1185">Reference proteome</keyword>
<name>A0ABN7N1H3_9BURK</name>
<organism evidence="1 2">
    <name type="scientific">Paraburkholderia aspalathi</name>
    <dbReference type="NCBI Taxonomy" id="1324617"/>
    <lineage>
        <taxon>Bacteria</taxon>
        <taxon>Pseudomonadati</taxon>
        <taxon>Pseudomonadota</taxon>
        <taxon>Betaproteobacteria</taxon>
        <taxon>Burkholderiales</taxon>
        <taxon>Burkholderiaceae</taxon>
        <taxon>Paraburkholderia</taxon>
    </lineage>
</organism>
<evidence type="ECO:0000313" key="2">
    <source>
        <dbReference type="Proteomes" id="UP000674425"/>
    </source>
</evidence>
<sequence length="219" mass="23993">MAVDLNYVLIGNDLASPRASSASSVAVEPYGVRLPSILNHDISAVEQFVREWIPATQTITLDELLETFEPSDHDLAATTDDVLPMLSMGERVFLEELQLDAVSALELWHRIFGTRAARDRRASQTELTLAVEQIVGRSSRPEIVAYVDDVLTGSSLVLVREFARDSLREAIARCGDAVRRCTAALTKVRRRLISPVAETGSSAAIARRMNPHGAPPQFA</sequence>
<dbReference type="EMBL" id="CAJNAU010000105">
    <property type="protein sequence ID" value="CAE6844226.1"/>
    <property type="molecule type" value="Genomic_DNA"/>
</dbReference>
<dbReference type="RefSeq" id="WP_200621852.1">
    <property type="nucleotide sequence ID" value="NZ_CAJNAU010000105.1"/>
</dbReference>
<comment type="caution">
    <text evidence="1">The sequence shown here is derived from an EMBL/GenBank/DDBJ whole genome shotgun (WGS) entry which is preliminary data.</text>
</comment>
<reference evidence="1 2" key="1">
    <citation type="submission" date="2021-02" db="EMBL/GenBank/DDBJ databases">
        <authorList>
            <person name="Vanwijnsberghe S."/>
        </authorList>
    </citation>
    <scope>NUCLEOTIDE SEQUENCE [LARGE SCALE GENOMIC DNA]</scope>
    <source>
        <strain evidence="1 2">R-69658</strain>
    </source>
</reference>
<gene>
    <name evidence="1" type="ORF">R69658_06865</name>
</gene>
<accession>A0ABN7N1H3</accession>
<protein>
    <submittedName>
        <fullName evidence="1">Uncharacterized protein</fullName>
    </submittedName>
</protein>
<evidence type="ECO:0000313" key="1">
    <source>
        <dbReference type="EMBL" id="CAE6844226.1"/>
    </source>
</evidence>